<feature type="domain" description="PPIase FKBP-type" evidence="11">
    <location>
        <begin position="7"/>
        <end position="101"/>
    </location>
</feature>
<dbReference type="InterPro" id="IPR001179">
    <property type="entry name" value="PPIase_FKBP_dom"/>
</dbReference>
<name>A0A7C4RRW6_9BACT</name>
<proteinExistence type="inferred from homology"/>
<evidence type="ECO:0000313" key="12">
    <source>
        <dbReference type="EMBL" id="HGU33194.1"/>
    </source>
</evidence>
<evidence type="ECO:0000256" key="1">
    <source>
        <dbReference type="ARBA" id="ARBA00000971"/>
    </source>
</evidence>
<evidence type="ECO:0000256" key="7">
    <source>
        <dbReference type="ARBA" id="ARBA00023235"/>
    </source>
</evidence>
<sequence>MITAQIGNHVKVHYTGKLENGEIFDSSIDREPLEFELGTDGIIAGFQQGILGMAEGEKKTLRIAPEDAYGPYHEEGVMELDRSLLPADVPLEIGLGLQLRNPDGDVFNVMVKNVTEDKVTFDANHPLAGQTLIMDVELVEIKPNIVLAR</sequence>
<evidence type="ECO:0000256" key="2">
    <source>
        <dbReference type="ARBA" id="ARBA00004496"/>
    </source>
</evidence>
<reference evidence="12" key="1">
    <citation type="journal article" date="2020" name="mSystems">
        <title>Genome- and Community-Level Interaction Insights into Carbon Utilization and Element Cycling Functions of Hydrothermarchaeota in Hydrothermal Sediment.</title>
        <authorList>
            <person name="Zhou Z."/>
            <person name="Liu Y."/>
            <person name="Xu W."/>
            <person name="Pan J."/>
            <person name="Luo Z.H."/>
            <person name="Li M."/>
        </authorList>
    </citation>
    <scope>NUCLEOTIDE SEQUENCE [LARGE SCALE GENOMIC DNA]</scope>
    <source>
        <strain evidence="12">SpSt-477</strain>
    </source>
</reference>
<keyword evidence="7 9" id="KW-0413">Isomerase</keyword>
<dbReference type="EMBL" id="DSUH01000233">
    <property type="protein sequence ID" value="HGU33194.1"/>
    <property type="molecule type" value="Genomic_DNA"/>
</dbReference>
<dbReference type="EC" id="5.2.1.8" evidence="10"/>
<dbReference type="GO" id="GO:0005737">
    <property type="term" value="C:cytoplasm"/>
    <property type="evidence" value="ECO:0007669"/>
    <property type="project" value="UniProtKB-SubCell"/>
</dbReference>
<evidence type="ECO:0000256" key="10">
    <source>
        <dbReference type="RuleBase" id="RU003915"/>
    </source>
</evidence>
<keyword evidence="5 9" id="KW-0697">Rotamase</keyword>
<evidence type="ECO:0000256" key="5">
    <source>
        <dbReference type="ARBA" id="ARBA00023110"/>
    </source>
</evidence>
<dbReference type="SUPFAM" id="SSF54534">
    <property type="entry name" value="FKBP-like"/>
    <property type="match status" value="1"/>
</dbReference>
<dbReference type="AlphaFoldDB" id="A0A7C4RRW6"/>
<evidence type="ECO:0000256" key="6">
    <source>
        <dbReference type="ARBA" id="ARBA00023186"/>
    </source>
</evidence>
<comment type="catalytic activity">
    <reaction evidence="1 9 10">
        <text>[protein]-peptidylproline (omega=180) = [protein]-peptidylproline (omega=0)</text>
        <dbReference type="Rhea" id="RHEA:16237"/>
        <dbReference type="Rhea" id="RHEA-COMP:10747"/>
        <dbReference type="Rhea" id="RHEA-COMP:10748"/>
        <dbReference type="ChEBI" id="CHEBI:83833"/>
        <dbReference type="ChEBI" id="CHEBI:83834"/>
        <dbReference type="EC" id="5.2.1.8"/>
    </reaction>
</comment>
<comment type="function">
    <text evidence="8">Also involved in hydrogenase metallocenter assembly, probably by participating in the nickel insertion step. This function in hydrogenase biosynthesis requires chaperone activity and the presence of the metal-binding domain, but not PPIase activity.</text>
</comment>
<dbReference type="PANTHER" id="PTHR47861:SF3">
    <property type="entry name" value="FKBP-TYPE PEPTIDYL-PROLYL CIS-TRANS ISOMERASE SLYD"/>
    <property type="match status" value="1"/>
</dbReference>
<keyword evidence="6" id="KW-0143">Chaperone</keyword>
<dbReference type="InterPro" id="IPR046357">
    <property type="entry name" value="PPIase_dom_sf"/>
</dbReference>
<evidence type="ECO:0000256" key="8">
    <source>
        <dbReference type="ARBA" id="ARBA00037071"/>
    </source>
</evidence>
<keyword evidence="4" id="KW-0963">Cytoplasm</keyword>
<organism evidence="12">
    <name type="scientific">Desulfatirhabdium butyrativorans</name>
    <dbReference type="NCBI Taxonomy" id="340467"/>
    <lineage>
        <taxon>Bacteria</taxon>
        <taxon>Pseudomonadati</taxon>
        <taxon>Thermodesulfobacteriota</taxon>
        <taxon>Desulfobacteria</taxon>
        <taxon>Desulfobacterales</taxon>
        <taxon>Desulfatirhabdiaceae</taxon>
        <taxon>Desulfatirhabdium</taxon>
    </lineage>
</organism>
<comment type="similarity">
    <text evidence="3 10">Belongs to the FKBP-type PPIase family.</text>
</comment>
<dbReference type="GO" id="GO:0042026">
    <property type="term" value="P:protein refolding"/>
    <property type="evidence" value="ECO:0007669"/>
    <property type="project" value="UniProtKB-ARBA"/>
</dbReference>
<dbReference type="Pfam" id="PF00254">
    <property type="entry name" value="FKBP_C"/>
    <property type="match status" value="1"/>
</dbReference>
<evidence type="ECO:0000256" key="4">
    <source>
        <dbReference type="ARBA" id="ARBA00022490"/>
    </source>
</evidence>
<evidence type="ECO:0000256" key="3">
    <source>
        <dbReference type="ARBA" id="ARBA00006577"/>
    </source>
</evidence>
<evidence type="ECO:0000259" key="11">
    <source>
        <dbReference type="PROSITE" id="PS50059"/>
    </source>
</evidence>
<protein>
    <recommendedName>
        <fullName evidence="10">Peptidyl-prolyl cis-trans isomerase</fullName>
        <ecNumber evidence="10">5.2.1.8</ecNumber>
    </recommendedName>
</protein>
<gene>
    <name evidence="12" type="ORF">ENS29_10110</name>
</gene>
<evidence type="ECO:0000256" key="9">
    <source>
        <dbReference type="PROSITE-ProRule" id="PRU00277"/>
    </source>
</evidence>
<accession>A0A7C4RRW6</accession>
<dbReference type="PANTHER" id="PTHR47861">
    <property type="entry name" value="FKBP-TYPE PEPTIDYL-PROLYL CIS-TRANS ISOMERASE SLYD"/>
    <property type="match status" value="1"/>
</dbReference>
<dbReference type="PROSITE" id="PS50059">
    <property type="entry name" value="FKBP_PPIASE"/>
    <property type="match status" value="1"/>
</dbReference>
<dbReference type="GO" id="GO:0003755">
    <property type="term" value="F:peptidyl-prolyl cis-trans isomerase activity"/>
    <property type="evidence" value="ECO:0007669"/>
    <property type="project" value="UniProtKB-UniRule"/>
</dbReference>
<comment type="subcellular location">
    <subcellularLocation>
        <location evidence="2">Cytoplasm</location>
    </subcellularLocation>
</comment>
<comment type="caution">
    <text evidence="12">The sequence shown here is derived from an EMBL/GenBank/DDBJ whole genome shotgun (WGS) entry which is preliminary data.</text>
</comment>
<dbReference type="Gene3D" id="3.10.50.40">
    <property type="match status" value="1"/>
</dbReference>